<dbReference type="SMART" id="SM01337">
    <property type="entry name" value="APC10"/>
    <property type="match status" value="1"/>
</dbReference>
<evidence type="ECO:0000256" key="5">
    <source>
        <dbReference type="ARBA" id="ARBA00023306"/>
    </source>
</evidence>
<keyword evidence="3 6" id="KW-0498">Mitosis</keyword>
<dbReference type="InterPro" id="IPR008979">
    <property type="entry name" value="Galactose-bd-like_sf"/>
</dbReference>
<dbReference type="FunFam" id="2.60.120.260:FF:000079">
    <property type="entry name" value="Anaphase-promoting complex subunit 10"/>
    <property type="match status" value="1"/>
</dbReference>
<dbReference type="CDD" id="cd08366">
    <property type="entry name" value="APC10"/>
    <property type="match status" value="1"/>
</dbReference>
<name>A0AAN8UT09_9MAGN</name>
<comment type="similarity">
    <text evidence="1 6">Belongs to the APC10 family.</text>
</comment>
<dbReference type="InterPro" id="IPR004939">
    <property type="entry name" value="APC_su10/DOC_dom"/>
</dbReference>
<reference evidence="8 9" key="1">
    <citation type="submission" date="2023-12" db="EMBL/GenBank/DDBJ databases">
        <title>A high-quality genome assembly for Dillenia turbinata (Dilleniales).</title>
        <authorList>
            <person name="Chanderbali A."/>
        </authorList>
    </citation>
    <scope>NUCLEOTIDE SEQUENCE [LARGE SCALE GENOMIC DNA]</scope>
    <source>
        <strain evidence="8">LSX21</strain>
        <tissue evidence="8">Leaf</tissue>
    </source>
</reference>
<comment type="caution">
    <text evidence="8">The sequence shown here is derived from an EMBL/GenBank/DDBJ whole genome shotgun (WGS) entry which is preliminary data.</text>
</comment>
<keyword evidence="5 6" id="KW-0131">Cell cycle</keyword>
<evidence type="ECO:0000256" key="2">
    <source>
        <dbReference type="ARBA" id="ARBA00022618"/>
    </source>
</evidence>
<protein>
    <recommendedName>
        <fullName evidence="6">Anaphase-promoting complex subunit 10</fullName>
    </recommendedName>
</protein>
<dbReference type="SUPFAM" id="SSF49785">
    <property type="entry name" value="Galactose-binding domain-like"/>
    <property type="match status" value="1"/>
</dbReference>
<gene>
    <name evidence="8" type="ORF">RJ641_011007</name>
</gene>
<evidence type="ECO:0000259" key="7">
    <source>
        <dbReference type="PROSITE" id="PS51284"/>
    </source>
</evidence>
<dbReference type="AlphaFoldDB" id="A0AAN8UT09"/>
<organism evidence="8 9">
    <name type="scientific">Dillenia turbinata</name>
    <dbReference type="NCBI Taxonomy" id="194707"/>
    <lineage>
        <taxon>Eukaryota</taxon>
        <taxon>Viridiplantae</taxon>
        <taxon>Streptophyta</taxon>
        <taxon>Embryophyta</taxon>
        <taxon>Tracheophyta</taxon>
        <taxon>Spermatophyta</taxon>
        <taxon>Magnoliopsida</taxon>
        <taxon>eudicotyledons</taxon>
        <taxon>Gunneridae</taxon>
        <taxon>Pentapetalae</taxon>
        <taxon>Dilleniales</taxon>
        <taxon>Dilleniaceae</taxon>
        <taxon>Dillenia</taxon>
    </lineage>
</organism>
<evidence type="ECO:0000313" key="9">
    <source>
        <dbReference type="Proteomes" id="UP001370490"/>
    </source>
</evidence>
<keyword evidence="2 6" id="KW-0132">Cell division</keyword>
<dbReference type="Gene3D" id="2.60.120.260">
    <property type="entry name" value="Galactose-binding domain-like"/>
    <property type="match status" value="1"/>
</dbReference>
<evidence type="ECO:0000313" key="8">
    <source>
        <dbReference type="EMBL" id="KAK6922703.1"/>
    </source>
</evidence>
<dbReference type="PROSITE" id="PS51284">
    <property type="entry name" value="DOC"/>
    <property type="match status" value="1"/>
</dbReference>
<dbReference type="EMBL" id="JBAMMX010000018">
    <property type="protein sequence ID" value="KAK6922703.1"/>
    <property type="molecule type" value="Genomic_DNA"/>
</dbReference>
<evidence type="ECO:0000256" key="4">
    <source>
        <dbReference type="ARBA" id="ARBA00022786"/>
    </source>
</evidence>
<evidence type="ECO:0000256" key="3">
    <source>
        <dbReference type="ARBA" id="ARBA00022776"/>
    </source>
</evidence>
<dbReference type="PANTHER" id="PTHR12936:SF0">
    <property type="entry name" value="ANAPHASE-PROMOTING COMPLEX SUBUNIT 10"/>
    <property type="match status" value="1"/>
</dbReference>
<dbReference type="Proteomes" id="UP001370490">
    <property type="component" value="Unassembled WGS sequence"/>
</dbReference>
<dbReference type="InterPro" id="IPR016901">
    <property type="entry name" value="APC10/Doc1"/>
</dbReference>
<dbReference type="GO" id="GO:0051301">
    <property type="term" value="P:cell division"/>
    <property type="evidence" value="ECO:0007669"/>
    <property type="project" value="UniProtKB-KW"/>
</dbReference>
<dbReference type="GO" id="GO:0005680">
    <property type="term" value="C:anaphase-promoting complex"/>
    <property type="evidence" value="ECO:0007669"/>
    <property type="project" value="InterPro"/>
</dbReference>
<sequence>MATESEGEDEGKLTGSNRHLVVPDDLREMAKKAAWSVSSCKPGNGVQSLRDDNLETYWQSDGAQPHFVNIQFQKKVKLQLVVLYVDFKLDESYTPSKISIRAGDGFHNLKEIKTVELVKPSGWVHVSLSGNDPRETFVNTFMLQIVVLSNHLNGRDTHVRQIKVYGPQLNPIPHLPFQFTSREFIMYSTVR</sequence>
<dbReference type="GO" id="GO:0070979">
    <property type="term" value="P:protein K11-linked ubiquitination"/>
    <property type="evidence" value="ECO:0007669"/>
    <property type="project" value="TreeGrafter"/>
</dbReference>
<proteinExistence type="inferred from homology"/>
<evidence type="ECO:0000256" key="1">
    <source>
        <dbReference type="ARBA" id="ARBA00006762"/>
    </source>
</evidence>
<keyword evidence="4 6" id="KW-0833">Ubl conjugation pathway</keyword>
<dbReference type="Pfam" id="PF03256">
    <property type="entry name" value="ANAPC10"/>
    <property type="match status" value="1"/>
</dbReference>
<dbReference type="PANTHER" id="PTHR12936">
    <property type="entry name" value="ANAPHASE-PROMOTING COMPLEX 10"/>
    <property type="match status" value="1"/>
</dbReference>
<evidence type="ECO:0000256" key="6">
    <source>
        <dbReference type="PIRNR" id="PIRNR028841"/>
    </source>
</evidence>
<dbReference type="GO" id="GO:0031145">
    <property type="term" value="P:anaphase-promoting complex-dependent catabolic process"/>
    <property type="evidence" value="ECO:0007669"/>
    <property type="project" value="InterPro"/>
</dbReference>
<dbReference type="PIRSF" id="PIRSF028841">
    <property type="entry name" value="APC10_sub"/>
    <property type="match status" value="1"/>
</dbReference>
<accession>A0AAN8UT09</accession>
<keyword evidence="9" id="KW-1185">Reference proteome</keyword>
<feature type="domain" description="DOC" evidence="7">
    <location>
        <begin position="5"/>
        <end position="191"/>
    </location>
</feature>
<comment type="function">
    <text evidence="6">Component of the anaphase promoting complex/cyclosome (APC/C), a cell cycle-regulated E3 ubiquitin-protein ligase complex that controls progression through mitosis and the G1 phase of the cell cycle.</text>
</comment>